<dbReference type="EMBL" id="CAOS01000010">
    <property type="protein sequence ID" value="CCO08365.1"/>
    <property type="molecule type" value="Genomic_DNA"/>
</dbReference>
<dbReference type="STRING" id="1121428.DESHY_30055"/>
<reference evidence="2 3" key="1">
    <citation type="journal article" date="2013" name="Genome Announc.">
        <title>Genome Sequence of the Sulfate-Reducing Bacterium Desulfotomaculum hydrothermale Lam5(T).</title>
        <authorList>
            <person name="Amin O."/>
            <person name="Fardeau M.L."/>
            <person name="Valette O."/>
            <person name="Hirschler-Rea A."/>
            <person name="Barbe V."/>
            <person name="Medigue C."/>
            <person name="Vacherie B."/>
            <person name="Ollivier B."/>
            <person name="Bertin P.N."/>
            <person name="Dolla A."/>
        </authorList>
    </citation>
    <scope>NUCLEOTIDE SEQUENCE [LARGE SCALE GENOMIC DNA]</scope>
    <source>
        <strain evidence="3">Lam5 / DSM 18033</strain>
    </source>
</reference>
<dbReference type="Proteomes" id="UP000009315">
    <property type="component" value="Unassembled WGS sequence"/>
</dbReference>
<accession>K8DZH0</accession>
<organism evidence="2 3">
    <name type="scientific">Desulforamulus hydrothermalis Lam5 = DSM 18033</name>
    <dbReference type="NCBI Taxonomy" id="1121428"/>
    <lineage>
        <taxon>Bacteria</taxon>
        <taxon>Bacillati</taxon>
        <taxon>Bacillota</taxon>
        <taxon>Clostridia</taxon>
        <taxon>Eubacteriales</taxon>
        <taxon>Peptococcaceae</taxon>
        <taxon>Desulforamulus</taxon>
    </lineage>
</organism>
<dbReference type="AlphaFoldDB" id="K8DZH0"/>
<proteinExistence type="predicted"/>
<protein>
    <submittedName>
        <fullName evidence="2">Uncharacterized protein</fullName>
    </submittedName>
</protein>
<feature type="coiled-coil region" evidence="1">
    <location>
        <begin position="12"/>
        <end position="39"/>
    </location>
</feature>
<evidence type="ECO:0000256" key="1">
    <source>
        <dbReference type="SAM" id="Coils"/>
    </source>
</evidence>
<sequence length="41" mass="4519">MQHIHSSCATGSEQLSKALQEMVAEIEKLNSIANELTLLYS</sequence>
<gene>
    <name evidence="2" type="ORF">DESHY_30055</name>
</gene>
<dbReference type="RefSeq" id="WP_008411749.1">
    <property type="nucleotide sequence ID" value="NZ_CAOS01000010.1"/>
</dbReference>
<evidence type="ECO:0000313" key="3">
    <source>
        <dbReference type="Proteomes" id="UP000009315"/>
    </source>
</evidence>
<evidence type="ECO:0000313" key="2">
    <source>
        <dbReference type="EMBL" id="CCO08365.1"/>
    </source>
</evidence>
<comment type="caution">
    <text evidence="2">The sequence shown here is derived from an EMBL/GenBank/DDBJ whole genome shotgun (WGS) entry which is preliminary data.</text>
</comment>
<keyword evidence="1" id="KW-0175">Coiled coil</keyword>
<keyword evidence="3" id="KW-1185">Reference proteome</keyword>
<name>K8DZH0_9FIRM</name>